<feature type="binding site" evidence="4 6">
    <location>
        <begin position="23"/>
        <end position="24"/>
    </location>
    <ligand>
        <name>substrate</name>
    </ligand>
</feature>
<evidence type="ECO:0000256" key="1">
    <source>
        <dbReference type="ARBA" id="ARBA00006717"/>
    </source>
</evidence>
<dbReference type="UniPathway" id="UPA00109">
    <property type="reaction ID" value="UER00186"/>
</dbReference>
<dbReference type="Gene3D" id="3.40.50.1240">
    <property type="entry name" value="Phosphoglycerate mutase-like"/>
    <property type="match status" value="1"/>
</dbReference>
<evidence type="ECO:0000256" key="4">
    <source>
        <dbReference type="HAMAP-Rule" id="MF_01039"/>
    </source>
</evidence>
<name>A0A511J057_9ENTE</name>
<dbReference type="CDD" id="cd07067">
    <property type="entry name" value="HP_PGM_like"/>
    <property type="match status" value="1"/>
</dbReference>
<feature type="binding site" evidence="4 6">
    <location>
        <begin position="89"/>
        <end position="92"/>
    </location>
    <ligand>
        <name>substrate</name>
    </ligand>
</feature>
<evidence type="ECO:0000256" key="7">
    <source>
        <dbReference type="PIRSR" id="PIRSR613078-3"/>
    </source>
</evidence>
<dbReference type="PROSITE" id="PS00175">
    <property type="entry name" value="PG_MUTASE"/>
    <property type="match status" value="1"/>
</dbReference>
<keyword evidence="4" id="KW-0312">Gluconeogenesis</keyword>
<dbReference type="PANTHER" id="PTHR11931">
    <property type="entry name" value="PHOSPHOGLYCERATE MUTASE"/>
    <property type="match status" value="1"/>
</dbReference>
<dbReference type="GO" id="GO:0006096">
    <property type="term" value="P:glycolytic process"/>
    <property type="evidence" value="ECO:0007669"/>
    <property type="project" value="UniProtKB-UniRule"/>
</dbReference>
<dbReference type="InterPro" id="IPR029033">
    <property type="entry name" value="His_PPase_superfam"/>
</dbReference>
<dbReference type="SMART" id="SM00855">
    <property type="entry name" value="PGAM"/>
    <property type="match status" value="1"/>
</dbReference>
<sequence>MRKMKLVLLRHGESEANFENYWTGWLDVALTERGMIQAIDAGKKMRERALFFDKVYTSVLKRAIKTSQLALEEMGQLYLPIEKTWRLNERHYGALVGKNKEEMKKEYGKDQVKKWRRGYKEVPPLALENHFDRRYDFLDPRLISHGESLEMTVKRIMPLWEDQLAPRLMDEQNLLVVGHGNSLRALTKYLENVPENKMDTIDIPNAQPIEYTLNTNLEIFDKILL</sequence>
<evidence type="ECO:0000256" key="5">
    <source>
        <dbReference type="PIRSR" id="PIRSR613078-1"/>
    </source>
</evidence>
<comment type="similarity">
    <text evidence="1 4">Belongs to the phosphoglycerate mutase family. BPG-dependent PGAM subfamily.</text>
</comment>
<keyword evidence="3 4" id="KW-0413">Isomerase</keyword>
<dbReference type="InterPro" id="IPR001345">
    <property type="entry name" value="PG/BPGM_mutase_AS"/>
</dbReference>
<comment type="caution">
    <text evidence="9">The sequence shown here is derived from an EMBL/GenBank/DDBJ whole genome shotgun (WGS) entry which is preliminary data.</text>
</comment>
<gene>
    <name evidence="9" type="primary">gpmA3</name>
    <name evidence="4" type="synonym">gpmA</name>
    <name evidence="9" type="ORF">EVI01_03760</name>
</gene>
<feature type="binding site" evidence="4 6">
    <location>
        <begin position="116"/>
        <end position="117"/>
    </location>
    <ligand>
        <name>substrate</name>
    </ligand>
</feature>
<feature type="site" description="Transition state stabilizer" evidence="4 7">
    <location>
        <position position="179"/>
    </location>
</feature>
<reference evidence="9 10" key="1">
    <citation type="submission" date="2019-07" db="EMBL/GenBank/DDBJ databases">
        <title>Whole genome shotgun sequence of Enterococcus villorum NBRC 100699.</title>
        <authorList>
            <person name="Hosoyama A."/>
            <person name="Uohara A."/>
            <person name="Ohji S."/>
            <person name="Ichikawa N."/>
        </authorList>
    </citation>
    <scope>NUCLEOTIDE SEQUENCE [LARGE SCALE GENOMIC DNA]</scope>
    <source>
        <strain evidence="9 10">NBRC 100699</strain>
    </source>
</reference>
<evidence type="ECO:0000256" key="8">
    <source>
        <dbReference type="RuleBase" id="RU004512"/>
    </source>
</evidence>
<comment type="function">
    <text evidence="4 8">Catalyzes the interconversion of 2-phosphoglycerate and 3-phosphoglycerate.</text>
</comment>
<dbReference type="Proteomes" id="UP000321830">
    <property type="component" value="Unassembled WGS sequence"/>
</dbReference>
<dbReference type="HAMAP" id="MF_01039">
    <property type="entry name" value="PGAM_GpmA"/>
    <property type="match status" value="1"/>
</dbReference>
<evidence type="ECO:0000256" key="3">
    <source>
        <dbReference type="ARBA" id="ARBA00023235"/>
    </source>
</evidence>
<dbReference type="PIRSF" id="PIRSF000709">
    <property type="entry name" value="6PFK_2-Ptase"/>
    <property type="match status" value="1"/>
</dbReference>
<feature type="binding site" evidence="4 6">
    <location>
        <begin position="10"/>
        <end position="17"/>
    </location>
    <ligand>
        <name>substrate</name>
    </ligand>
</feature>
<dbReference type="SUPFAM" id="SSF53254">
    <property type="entry name" value="Phosphoglycerate mutase-like"/>
    <property type="match status" value="1"/>
</dbReference>
<evidence type="ECO:0000256" key="2">
    <source>
        <dbReference type="ARBA" id="ARBA00023152"/>
    </source>
</evidence>
<dbReference type="AlphaFoldDB" id="A0A511J057"/>
<feature type="active site" description="Tele-phosphohistidine intermediate" evidence="4 5">
    <location>
        <position position="11"/>
    </location>
</feature>
<dbReference type="InterPro" id="IPR005952">
    <property type="entry name" value="Phosphogly_mut1"/>
</dbReference>
<organism evidence="9 10">
    <name type="scientific">Enterococcus villorum</name>
    <dbReference type="NCBI Taxonomy" id="112904"/>
    <lineage>
        <taxon>Bacteria</taxon>
        <taxon>Bacillati</taxon>
        <taxon>Bacillota</taxon>
        <taxon>Bacilli</taxon>
        <taxon>Lactobacillales</taxon>
        <taxon>Enterococcaceae</taxon>
        <taxon>Enterococcus</taxon>
    </lineage>
</organism>
<dbReference type="InterPro" id="IPR013078">
    <property type="entry name" value="His_Pase_superF_clade-1"/>
</dbReference>
<dbReference type="EC" id="5.4.2.11" evidence="4 8"/>
<dbReference type="NCBIfam" id="TIGR01258">
    <property type="entry name" value="pgm_1"/>
    <property type="match status" value="1"/>
</dbReference>
<keyword evidence="2 4" id="KW-0324">Glycolysis</keyword>
<proteinExistence type="inferred from homology"/>
<feature type="binding site" evidence="4 6">
    <location>
        <position position="62"/>
    </location>
    <ligand>
        <name>substrate</name>
    </ligand>
</feature>
<comment type="catalytic activity">
    <reaction evidence="4 8">
        <text>(2R)-2-phosphoglycerate = (2R)-3-phosphoglycerate</text>
        <dbReference type="Rhea" id="RHEA:15901"/>
        <dbReference type="ChEBI" id="CHEBI:58272"/>
        <dbReference type="ChEBI" id="CHEBI:58289"/>
        <dbReference type="EC" id="5.4.2.11"/>
    </reaction>
</comment>
<dbReference type="Pfam" id="PF00300">
    <property type="entry name" value="His_Phos_1"/>
    <property type="match status" value="1"/>
</dbReference>
<dbReference type="GO" id="GO:0004619">
    <property type="term" value="F:phosphoglycerate mutase activity"/>
    <property type="evidence" value="ECO:0007669"/>
    <property type="project" value="UniProtKB-UniRule"/>
</dbReference>
<protein>
    <recommendedName>
        <fullName evidence="4 8">2,3-bisphosphoglycerate-dependent phosphoglycerate mutase</fullName>
        <shortName evidence="4">BPG-dependent PGAM</shortName>
        <shortName evidence="4">PGAM</shortName>
        <shortName evidence="4">Phosphoglyceromutase</shortName>
        <shortName evidence="4">dPGM</shortName>
        <ecNumber evidence="4 8">5.4.2.11</ecNumber>
    </recommendedName>
</protein>
<evidence type="ECO:0000313" key="9">
    <source>
        <dbReference type="EMBL" id="GEL91039.1"/>
    </source>
</evidence>
<dbReference type="EMBL" id="BJWF01000002">
    <property type="protein sequence ID" value="GEL91039.1"/>
    <property type="molecule type" value="Genomic_DNA"/>
</dbReference>
<feature type="binding site" evidence="4 6">
    <location>
        <begin position="180"/>
        <end position="181"/>
    </location>
    <ligand>
        <name>substrate</name>
    </ligand>
</feature>
<dbReference type="GO" id="GO:0006094">
    <property type="term" value="P:gluconeogenesis"/>
    <property type="evidence" value="ECO:0007669"/>
    <property type="project" value="UniProtKB-UniRule"/>
</dbReference>
<feature type="active site" description="Proton donor/acceptor" evidence="4 5">
    <location>
        <position position="89"/>
    </location>
</feature>
<comment type="pathway">
    <text evidence="4 8">Carbohydrate degradation; glycolysis; pyruvate from D-glyceraldehyde 3-phosphate: step 3/5.</text>
</comment>
<feature type="binding site" evidence="4 6">
    <location>
        <position position="100"/>
    </location>
    <ligand>
        <name>substrate</name>
    </ligand>
</feature>
<evidence type="ECO:0000256" key="6">
    <source>
        <dbReference type="PIRSR" id="PIRSR613078-2"/>
    </source>
</evidence>
<evidence type="ECO:0000313" key="10">
    <source>
        <dbReference type="Proteomes" id="UP000321830"/>
    </source>
</evidence>
<accession>A0A511J057</accession>